<gene>
    <name evidence="1" type="ORF">R1flu_021276</name>
</gene>
<dbReference type="Proteomes" id="UP001605036">
    <property type="component" value="Unassembled WGS sequence"/>
</dbReference>
<feature type="non-terminal residue" evidence="1">
    <location>
        <position position="1"/>
    </location>
</feature>
<dbReference type="EMBL" id="JBHFFA010000001">
    <property type="protein sequence ID" value="KAL2653148.1"/>
    <property type="molecule type" value="Genomic_DNA"/>
</dbReference>
<protein>
    <submittedName>
        <fullName evidence="1">Uncharacterized protein</fullName>
    </submittedName>
</protein>
<keyword evidence="2" id="KW-1185">Reference proteome</keyword>
<reference evidence="1 2" key="1">
    <citation type="submission" date="2024-09" db="EMBL/GenBank/DDBJ databases">
        <title>Chromosome-scale assembly of Riccia fluitans.</title>
        <authorList>
            <person name="Paukszto L."/>
            <person name="Sawicki J."/>
            <person name="Karawczyk K."/>
            <person name="Piernik-Szablinska J."/>
            <person name="Szczecinska M."/>
            <person name="Mazdziarz M."/>
        </authorList>
    </citation>
    <scope>NUCLEOTIDE SEQUENCE [LARGE SCALE GENOMIC DNA]</scope>
    <source>
        <strain evidence="1">Rf_01</strain>
        <tissue evidence="1">Aerial parts of the thallus</tissue>
    </source>
</reference>
<name>A0ABD1ZP42_9MARC</name>
<evidence type="ECO:0000313" key="2">
    <source>
        <dbReference type="Proteomes" id="UP001605036"/>
    </source>
</evidence>
<accession>A0ABD1ZP42</accession>
<comment type="caution">
    <text evidence="1">The sequence shown here is derived from an EMBL/GenBank/DDBJ whole genome shotgun (WGS) entry which is preliminary data.</text>
</comment>
<evidence type="ECO:0000313" key="1">
    <source>
        <dbReference type="EMBL" id="KAL2653148.1"/>
    </source>
</evidence>
<sequence>DCSVLGLAPVLLRMDTYGPYRFLRWIKVASDEWNDDVCKIWTHQRSSSSRVWTKWHPQMDPNATYYAPPSDFLRRGREKSRLLFKPGKLAAS</sequence>
<dbReference type="AlphaFoldDB" id="A0ABD1ZP42"/>
<proteinExistence type="predicted"/>
<organism evidence="1 2">
    <name type="scientific">Riccia fluitans</name>
    <dbReference type="NCBI Taxonomy" id="41844"/>
    <lineage>
        <taxon>Eukaryota</taxon>
        <taxon>Viridiplantae</taxon>
        <taxon>Streptophyta</taxon>
        <taxon>Embryophyta</taxon>
        <taxon>Marchantiophyta</taxon>
        <taxon>Marchantiopsida</taxon>
        <taxon>Marchantiidae</taxon>
        <taxon>Marchantiales</taxon>
        <taxon>Ricciaceae</taxon>
        <taxon>Riccia</taxon>
    </lineage>
</organism>